<accession>A0A270BVT8</accession>
<keyword evidence="3 5" id="KW-1133">Transmembrane helix</keyword>
<evidence type="ECO:0000313" key="7">
    <source>
        <dbReference type="EMBL" id="PAL29172.1"/>
    </source>
</evidence>
<feature type="domain" description="Integral membrane bound transporter" evidence="6">
    <location>
        <begin position="357"/>
        <end position="486"/>
    </location>
</feature>
<feature type="transmembrane region" description="Helical" evidence="5">
    <location>
        <begin position="100"/>
        <end position="119"/>
    </location>
</feature>
<feature type="transmembrane region" description="Helical" evidence="5">
    <location>
        <begin position="153"/>
        <end position="175"/>
    </location>
</feature>
<keyword evidence="2 5" id="KW-0812">Transmembrane</keyword>
<reference evidence="7 8" key="1">
    <citation type="submission" date="2017-04" db="EMBL/GenBank/DDBJ databases">
        <title>Kefir bacterial isolates.</title>
        <authorList>
            <person name="Kim Y."/>
            <person name="Blasche S."/>
            <person name="Patil K.R."/>
        </authorList>
    </citation>
    <scope>NUCLEOTIDE SEQUENCE [LARGE SCALE GENOMIC DNA]</scope>
    <source>
        <strain evidence="7 8">KR-2</strain>
    </source>
</reference>
<evidence type="ECO:0000256" key="3">
    <source>
        <dbReference type="ARBA" id="ARBA00022989"/>
    </source>
</evidence>
<evidence type="ECO:0000256" key="5">
    <source>
        <dbReference type="SAM" id="Phobius"/>
    </source>
</evidence>
<evidence type="ECO:0000256" key="2">
    <source>
        <dbReference type="ARBA" id="ARBA00022692"/>
    </source>
</evidence>
<protein>
    <submittedName>
        <fullName evidence="7">Fusaric acid resistance protein</fullName>
    </submittedName>
</protein>
<sequence>MAPPASNTDEGPLARIWWLIRAPLPGRGGHSLRMAAACSMVVLIGEIWQIPDVAVPALCTMAIWQKDRTTNLLAGVAVNILIILILALLFLLIHLTLDHPVGLVVAITLLSFGFFFLGSASKLKPVSYLLGLIVVFALIVADQAPIGEIATRALLYADLFILVPGAVMMICGPLICPAPATLLIRQIAARLRLCATLLEQPNPDQLDYARATLREGASGMLKLLKMAKLEKVLQKDPLVHLEQATYSSVAAVALAHAAFRNGETQGRAGDFSKTLRAMAEIFSHNGYPQDIPLLSTPANTPALAQLATVLHSFTTPVEPPPALTQTPPKKSGFFAPDAFSNPEHIRFAVKGTAAVLISYFIFTILDWPGIHTCIITCFIVALPTVGEMTTKLRLRISGALIGGSIGIASIIFIMPHLHNIAAFLVLIFVVSLFASWVKNGDDRIAYAGFQIGLAFFLSDLKGFGPTSDMTTARDRIIGILLGNFITYAVFTTFWPSSAYDLIAGRCRSLLQALKQQTLLTCPSQQAQQAATIQEDLSMTERALEMAEAEPAHMRTRMPLLPTYAALTKQAAILAEDGLLPSKQQAVKQQLQDMEQALT</sequence>
<dbReference type="InterPro" id="IPR049453">
    <property type="entry name" value="Memb_transporter_dom"/>
</dbReference>
<feature type="transmembrane region" description="Helical" evidence="5">
    <location>
        <begin position="394"/>
        <end position="414"/>
    </location>
</feature>
<dbReference type="RefSeq" id="WP_048852703.1">
    <property type="nucleotide sequence ID" value="NZ_BAMZ01000001.1"/>
</dbReference>
<feature type="transmembrane region" description="Helical" evidence="5">
    <location>
        <begin position="444"/>
        <end position="464"/>
    </location>
</feature>
<dbReference type="AlphaFoldDB" id="A0A270BVT8"/>
<evidence type="ECO:0000313" key="8">
    <source>
        <dbReference type="Proteomes" id="UP000216033"/>
    </source>
</evidence>
<gene>
    <name evidence="7" type="ORF">B9K05_00410</name>
</gene>
<keyword evidence="8" id="KW-1185">Reference proteome</keyword>
<dbReference type="STRING" id="1231343.Absy_001_017"/>
<feature type="transmembrane region" description="Helical" evidence="5">
    <location>
        <begin position="71"/>
        <end position="93"/>
    </location>
</feature>
<evidence type="ECO:0000256" key="4">
    <source>
        <dbReference type="ARBA" id="ARBA00023136"/>
    </source>
</evidence>
<feature type="transmembrane region" description="Helical" evidence="5">
    <location>
        <begin position="420"/>
        <end position="437"/>
    </location>
</feature>
<name>A0A270BVT8_9PROT</name>
<dbReference type="Pfam" id="PF13515">
    <property type="entry name" value="FUSC_2"/>
    <property type="match status" value="1"/>
</dbReference>
<feature type="transmembrane region" description="Helical" evidence="5">
    <location>
        <begin position="476"/>
        <end position="495"/>
    </location>
</feature>
<feature type="transmembrane region" description="Helical" evidence="5">
    <location>
        <begin position="125"/>
        <end position="141"/>
    </location>
</feature>
<comment type="subcellular location">
    <subcellularLocation>
        <location evidence="1">Membrane</location>
        <topology evidence="1">Multi-pass membrane protein</topology>
    </subcellularLocation>
</comment>
<dbReference type="Proteomes" id="UP000216033">
    <property type="component" value="Unassembled WGS sequence"/>
</dbReference>
<evidence type="ECO:0000256" key="1">
    <source>
        <dbReference type="ARBA" id="ARBA00004141"/>
    </source>
</evidence>
<organism evidence="7 8">
    <name type="scientific">Acetobacter syzygii</name>
    <dbReference type="NCBI Taxonomy" id="146476"/>
    <lineage>
        <taxon>Bacteria</taxon>
        <taxon>Pseudomonadati</taxon>
        <taxon>Pseudomonadota</taxon>
        <taxon>Alphaproteobacteria</taxon>
        <taxon>Acetobacterales</taxon>
        <taxon>Acetobacteraceae</taxon>
        <taxon>Acetobacter</taxon>
    </lineage>
</organism>
<dbReference type="GeneID" id="98301284"/>
<evidence type="ECO:0000259" key="6">
    <source>
        <dbReference type="Pfam" id="PF13515"/>
    </source>
</evidence>
<dbReference type="EMBL" id="NDFP01000001">
    <property type="protein sequence ID" value="PAL29172.1"/>
    <property type="molecule type" value="Genomic_DNA"/>
</dbReference>
<proteinExistence type="predicted"/>
<comment type="caution">
    <text evidence="7">The sequence shown here is derived from an EMBL/GenBank/DDBJ whole genome shotgun (WGS) entry which is preliminary data.</text>
</comment>
<dbReference type="GO" id="GO:0016020">
    <property type="term" value="C:membrane"/>
    <property type="evidence" value="ECO:0007669"/>
    <property type="project" value="UniProtKB-SubCell"/>
</dbReference>
<feature type="transmembrane region" description="Helical" evidence="5">
    <location>
        <begin position="356"/>
        <end position="382"/>
    </location>
</feature>
<dbReference type="OrthoDB" id="105720at2"/>
<keyword evidence="4 5" id="KW-0472">Membrane</keyword>